<dbReference type="Gene3D" id="3.30.70.330">
    <property type="match status" value="3"/>
</dbReference>
<evidence type="ECO:0000256" key="2">
    <source>
        <dbReference type="PROSITE-ProRule" id="PRU00176"/>
    </source>
</evidence>
<dbReference type="InParanoid" id="A0A165D1R6"/>
<keyword evidence="6" id="KW-1185">Reference proteome</keyword>
<dbReference type="InterPro" id="IPR012677">
    <property type="entry name" value="Nucleotide-bd_a/b_plait_sf"/>
</dbReference>
<dbReference type="InterPro" id="IPR000504">
    <property type="entry name" value="RRM_dom"/>
</dbReference>
<dbReference type="AlphaFoldDB" id="A0A165D1R6"/>
<dbReference type="SUPFAM" id="SSF54928">
    <property type="entry name" value="RNA-binding domain, RBD"/>
    <property type="match status" value="2"/>
</dbReference>
<dbReference type="Proteomes" id="UP000076871">
    <property type="component" value="Unassembled WGS sequence"/>
</dbReference>
<gene>
    <name evidence="5" type="ORF">LAESUDRAFT_761559</name>
</gene>
<evidence type="ECO:0000313" key="5">
    <source>
        <dbReference type="EMBL" id="KZT03976.1"/>
    </source>
</evidence>
<reference evidence="5 6" key="1">
    <citation type="journal article" date="2016" name="Mol. Biol. Evol.">
        <title>Comparative Genomics of Early-Diverging Mushroom-Forming Fungi Provides Insights into the Origins of Lignocellulose Decay Capabilities.</title>
        <authorList>
            <person name="Nagy L.G."/>
            <person name="Riley R."/>
            <person name="Tritt A."/>
            <person name="Adam C."/>
            <person name="Daum C."/>
            <person name="Floudas D."/>
            <person name="Sun H."/>
            <person name="Yadav J.S."/>
            <person name="Pangilinan J."/>
            <person name="Larsson K.H."/>
            <person name="Matsuura K."/>
            <person name="Barry K."/>
            <person name="Labutti K."/>
            <person name="Kuo R."/>
            <person name="Ohm R.A."/>
            <person name="Bhattacharya S.S."/>
            <person name="Shirouzu T."/>
            <person name="Yoshinaga Y."/>
            <person name="Martin F.M."/>
            <person name="Grigoriev I.V."/>
            <person name="Hibbett D.S."/>
        </authorList>
    </citation>
    <scope>NUCLEOTIDE SEQUENCE [LARGE SCALE GENOMIC DNA]</scope>
    <source>
        <strain evidence="5 6">93-53</strain>
    </source>
</reference>
<proteinExistence type="predicted"/>
<evidence type="ECO:0000313" key="6">
    <source>
        <dbReference type="Proteomes" id="UP000076871"/>
    </source>
</evidence>
<dbReference type="Pfam" id="PF00076">
    <property type="entry name" value="RRM_1"/>
    <property type="match status" value="2"/>
</dbReference>
<feature type="domain" description="RRM" evidence="4">
    <location>
        <begin position="57"/>
        <end position="153"/>
    </location>
</feature>
<evidence type="ECO:0000259" key="4">
    <source>
        <dbReference type="PROSITE" id="PS50102"/>
    </source>
</evidence>
<sequence length="327" mass="36659">MSSNVRIGKLTKTPPPKLSAQPHEEYSLAEVDEDDEYAASISESEAEEQASNNGPFGMLYVIGLPTSFCEEDVADAFAPFAKVDGVWLERSDSGEPKGAAAIMFKRTEVAQRIERMSTFTPIKVHGSPISPYFVECPPREVNGKVLKVYNLPEGAAAQEVRELFEAHGAITTRLVGTRASIRFTYEEECENFWDMCVSDPVVLGDKTLRFARDGWFTRSSALKNWVYIMDLPPTATVPKLESIFSEASEIRIYPLDKNDSSRYALIRFRSYELVLKALNMRGMPPMIGNHRLEVSSFMGRFISPLKAARILIRESPHRPGQGPEIRL</sequence>
<dbReference type="CDD" id="cd00590">
    <property type="entry name" value="RRM_SF"/>
    <property type="match status" value="2"/>
</dbReference>
<feature type="region of interest" description="Disordered" evidence="3">
    <location>
        <begin position="1"/>
        <end position="29"/>
    </location>
</feature>
<dbReference type="InterPro" id="IPR035979">
    <property type="entry name" value="RBD_domain_sf"/>
</dbReference>
<organism evidence="5 6">
    <name type="scientific">Laetiporus sulphureus 93-53</name>
    <dbReference type="NCBI Taxonomy" id="1314785"/>
    <lineage>
        <taxon>Eukaryota</taxon>
        <taxon>Fungi</taxon>
        <taxon>Dikarya</taxon>
        <taxon>Basidiomycota</taxon>
        <taxon>Agaricomycotina</taxon>
        <taxon>Agaricomycetes</taxon>
        <taxon>Polyporales</taxon>
        <taxon>Laetiporus</taxon>
    </lineage>
</organism>
<dbReference type="PANTHER" id="PTHR10352">
    <property type="entry name" value="EUKARYOTIC TRANSLATION INITIATION FACTOR 3 SUBUNIT G"/>
    <property type="match status" value="1"/>
</dbReference>
<evidence type="ECO:0000256" key="1">
    <source>
        <dbReference type="ARBA" id="ARBA00022884"/>
    </source>
</evidence>
<dbReference type="PROSITE" id="PS50102">
    <property type="entry name" value="RRM"/>
    <property type="match status" value="1"/>
</dbReference>
<dbReference type="GO" id="GO:0003723">
    <property type="term" value="F:RNA binding"/>
    <property type="evidence" value="ECO:0007669"/>
    <property type="project" value="UniProtKB-UniRule"/>
</dbReference>
<protein>
    <recommendedName>
        <fullName evidence="4">RRM domain-containing protein</fullName>
    </recommendedName>
</protein>
<dbReference type="GeneID" id="63829970"/>
<evidence type="ECO:0000256" key="3">
    <source>
        <dbReference type="SAM" id="MobiDB-lite"/>
    </source>
</evidence>
<accession>A0A165D1R6</accession>
<name>A0A165D1R6_9APHY</name>
<keyword evidence="1 2" id="KW-0694">RNA-binding</keyword>
<dbReference type="RefSeq" id="XP_040761716.1">
    <property type="nucleotide sequence ID" value="XM_040912942.1"/>
</dbReference>
<dbReference type="STRING" id="1314785.A0A165D1R6"/>
<dbReference type="EMBL" id="KV427640">
    <property type="protein sequence ID" value="KZT03976.1"/>
    <property type="molecule type" value="Genomic_DNA"/>
</dbReference>
<dbReference type="SMART" id="SM00360">
    <property type="entry name" value="RRM"/>
    <property type="match status" value="3"/>
</dbReference>